<dbReference type="RefSeq" id="WP_070874772.1">
    <property type="nucleotide sequence ID" value="NZ_CAJFZX010000015.1"/>
</dbReference>
<feature type="transmembrane region" description="Helical" evidence="5">
    <location>
        <begin position="103"/>
        <end position="125"/>
    </location>
</feature>
<name>A0A6I2M9R7_9BACI</name>
<sequence length="241" mass="25188">MLQAALWGAFAGSSILLGALLGIYKEIPRKFSGFIMSFGTGVLIGAASFELLRESVDEGGLLAASGGFIFGSLTFTVSELLINKKGGSDRKRSKQNPENHSGVSIFIGTVIDAIPESVIIGVSLLQENTVSFLMVTAVFISNFPEGLSSSVGLRKDGYSKRRILSMWLIVLLLSSLSSFLGFSLLQDADIAVIAFIGAFAAGGIIAMVASTMMPEAFEEGGPIVGLIASLGVLASLILSNL</sequence>
<dbReference type="AlphaFoldDB" id="A0A6I2M9R7"/>
<accession>A0A6I2M9R7</accession>
<evidence type="ECO:0000256" key="2">
    <source>
        <dbReference type="ARBA" id="ARBA00006939"/>
    </source>
</evidence>
<evidence type="ECO:0000256" key="1">
    <source>
        <dbReference type="ARBA" id="ARBA00004651"/>
    </source>
</evidence>
<keyword evidence="5" id="KW-1133">Transmembrane helix</keyword>
<evidence type="ECO:0000313" key="6">
    <source>
        <dbReference type="EMBL" id="MRX54549.1"/>
    </source>
</evidence>
<comment type="subcellular location">
    <subcellularLocation>
        <location evidence="1">Cell membrane</location>
        <topology evidence="1">Multi-pass membrane protein</topology>
    </subcellularLocation>
</comment>
<proteinExistence type="inferred from homology"/>
<comment type="caution">
    <text evidence="6">The sequence shown here is derived from an EMBL/GenBank/DDBJ whole genome shotgun (WGS) entry which is preliminary data.</text>
</comment>
<feature type="transmembrane region" description="Helical" evidence="5">
    <location>
        <begin position="6"/>
        <end position="24"/>
    </location>
</feature>
<keyword evidence="5" id="KW-0472">Membrane</keyword>
<feature type="transmembrane region" description="Helical" evidence="5">
    <location>
        <begin position="190"/>
        <end position="209"/>
    </location>
</feature>
<keyword evidence="3" id="KW-1003">Cell membrane</keyword>
<reference evidence="6 7" key="1">
    <citation type="submission" date="2019-11" db="EMBL/GenBank/DDBJ databases">
        <title>Bacillus idriensis genome.</title>
        <authorList>
            <person name="Konopka E.N."/>
            <person name="Newman J.D."/>
        </authorList>
    </citation>
    <scope>NUCLEOTIDE SEQUENCE [LARGE SCALE GENOMIC DNA]</scope>
    <source>
        <strain evidence="6 7">DSM 19097</strain>
    </source>
</reference>
<feature type="transmembrane region" description="Helical" evidence="5">
    <location>
        <begin position="61"/>
        <end position="82"/>
    </location>
</feature>
<protein>
    <submittedName>
        <fullName evidence="6">ZIP family metal transporter</fullName>
    </submittedName>
</protein>
<gene>
    <name evidence="6" type="ORF">GJU41_11260</name>
</gene>
<dbReference type="EMBL" id="WKKF01000002">
    <property type="protein sequence ID" value="MRX54549.1"/>
    <property type="molecule type" value="Genomic_DNA"/>
</dbReference>
<evidence type="ECO:0000313" key="7">
    <source>
        <dbReference type="Proteomes" id="UP000441585"/>
    </source>
</evidence>
<dbReference type="Proteomes" id="UP000441585">
    <property type="component" value="Unassembled WGS sequence"/>
</dbReference>
<dbReference type="GO" id="GO:0005886">
    <property type="term" value="C:plasma membrane"/>
    <property type="evidence" value="ECO:0007669"/>
    <property type="project" value="UniProtKB-SubCell"/>
</dbReference>
<keyword evidence="5" id="KW-0812">Transmembrane</keyword>
<feature type="transmembrane region" description="Helical" evidence="5">
    <location>
        <begin position="31"/>
        <end position="49"/>
    </location>
</feature>
<evidence type="ECO:0000256" key="4">
    <source>
        <dbReference type="ARBA" id="ARBA00022833"/>
    </source>
</evidence>
<feature type="transmembrane region" description="Helical" evidence="5">
    <location>
        <begin position="163"/>
        <end position="184"/>
    </location>
</feature>
<feature type="transmembrane region" description="Helical" evidence="5">
    <location>
        <begin position="221"/>
        <end position="238"/>
    </location>
</feature>
<evidence type="ECO:0000256" key="3">
    <source>
        <dbReference type="ARBA" id="ARBA00022475"/>
    </source>
</evidence>
<comment type="similarity">
    <text evidence="2">Belongs to the ZIP transporter (TC 2.A.5) family.</text>
</comment>
<dbReference type="PANTHER" id="PTHR11040">
    <property type="entry name" value="ZINC/IRON TRANSPORTER"/>
    <property type="match status" value="1"/>
</dbReference>
<organism evidence="6 7">
    <name type="scientific">Metabacillus idriensis</name>
    <dbReference type="NCBI Taxonomy" id="324768"/>
    <lineage>
        <taxon>Bacteria</taxon>
        <taxon>Bacillati</taxon>
        <taxon>Bacillota</taxon>
        <taxon>Bacilli</taxon>
        <taxon>Bacillales</taxon>
        <taxon>Bacillaceae</taxon>
        <taxon>Metabacillus</taxon>
    </lineage>
</organism>
<dbReference type="PANTHER" id="PTHR11040:SF211">
    <property type="entry name" value="ZINC TRANSPORTER ZIP11"/>
    <property type="match status" value="1"/>
</dbReference>
<keyword evidence="7" id="KW-1185">Reference proteome</keyword>
<keyword evidence="4" id="KW-0862">Zinc</keyword>
<evidence type="ECO:0000256" key="5">
    <source>
        <dbReference type="SAM" id="Phobius"/>
    </source>
</evidence>
<dbReference type="GO" id="GO:0005385">
    <property type="term" value="F:zinc ion transmembrane transporter activity"/>
    <property type="evidence" value="ECO:0007669"/>
    <property type="project" value="TreeGrafter"/>
</dbReference>